<organism evidence="2 3">
    <name type="scientific">Aspergillus fumigatiaffinis</name>
    <dbReference type="NCBI Taxonomy" id="340414"/>
    <lineage>
        <taxon>Eukaryota</taxon>
        <taxon>Fungi</taxon>
        <taxon>Dikarya</taxon>
        <taxon>Ascomycota</taxon>
        <taxon>Pezizomycotina</taxon>
        <taxon>Eurotiomycetes</taxon>
        <taxon>Eurotiomycetidae</taxon>
        <taxon>Eurotiales</taxon>
        <taxon>Aspergillaceae</taxon>
        <taxon>Aspergillus</taxon>
        <taxon>Aspergillus subgen. Fumigati</taxon>
    </lineage>
</organism>
<reference evidence="2" key="1">
    <citation type="journal article" date="2020" name="bioRxiv">
        <title>Genomic and phenotypic heterogeneity of clinical isolates of the human pathogens Aspergillus fumigatus, Aspergillus lentulus and Aspergillus fumigatiaffinis.</title>
        <authorList>
            <person name="dos Santos R.A.C."/>
            <person name="Steenwyk J.L."/>
            <person name="Rivero-Menendez O."/>
            <person name="Mead M.E."/>
            <person name="Silva L.P."/>
            <person name="Bastos R.W."/>
            <person name="Alastruey-Izquierdo A."/>
            <person name="Goldman G.H."/>
            <person name="Rokas A."/>
        </authorList>
    </citation>
    <scope>NUCLEOTIDE SEQUENCE</scope>
    <source>
        <strain evidence="2">CNM-CM6805</strain>
    </source>
</reference>
<dbReference type="OrthoDB" id="4439444at2759"/>
<reference evidence="2" key="2">
    <citation type="submission" date="2020-04" db="EMBL/GenBank/DDBJ databases">
        <authorList>
            <person name="Santos R.A.C."/>
            <person name="Steenwyk J.L."/>
            <person name="Rivero-Menendez O."/>
            <person name="Mead M.E."/>
            <person name="Silva L.P."/>
            <person name="Bastos R.W."/>
            <person name="Alastruey-Izquierdo A."/>
            <person name="Goldman G.H."/>
            <person name="Rokas A."/>
        </authorList>
    </citation>
    <scope>NUCLEOTIDE SEQUENCE</scope>
    <source>
        <strain evidence="2">CNM-CM6805</strain>
    </source>
</reference>
<sequence length="150" mass="17127">MERQNKGTRENGEQRQDPNAQRSQQLELEAAIAQSQSQSQDGRIEDTEYYTNFLQQLLGLVRHGDQETVSRMISVIRSGASQEEILKTLSEISNNSRHDQEGNRVFPVFIFTVLALALREIEPTVFAVHKPLIVKMFESKDISVEGLRVR</sequence>
<name>A0A8H4GYW7_9EURO</name>
<accession>A0A8H4GYW7</accession>
<dbReference type="EMBL" id="JAAAPX010000006">
    <property type="protein sequence ID" value="KAF4244464.1"/>
    <property type="molecule type" value="Genomic_DNA"/>
</dbReference>
<feature type="compositionally biased region" description="Basic and acidic residues" evidence="1">
    <location>
        <begin position="1"/>
        <end position="16"/>
    </location>
</feature>
<evidence type="ECO:0000313" key="2">
    <source>
        <dbReference type="EMBL" id="KAF4244464.1"/>
    </source>
</evidence>
<protein>
    <submittedName>
        <fullName evidence="2">Uncharacterized protein</fullName>
    </submittedName>
</protein>
<feature type="region of interest" description="Disordered" evidence="1">
    <location>
        <begin position="1"/>
        <end position="25"/>
    </location>
</feature>
<evidence type="ECO:0000256" key="1">
    <source>
        <dbReference type="SAM" id="MobiDB-lite"/>
    </source>
</evidence>
<evidence type="ECO:0000313" key="3">
    <source>
        <dbReference type="Proteomes" id="UP000653565"/>
    </source>
</evidence>
<gene>
    <name evidence="2" type="ORF">CNMCM6805_008716</name>
</gene>
<keyword evidence="3" id="KW-1185">Reference proteome</keyword>
<comment type="caution">
    <text evidence="2">The sequence shown here is derived from an EMBL/GenBank/DDBJ whole genome shotgun (WGS) entry which is preliminary data.</text>
</comment>
<proteinExistence type="predicted"/>
<dbReference type="AlphaFoldDB" id="A0A8H4GYW7"/>
<dbReference type="Proteomes" id="UP000653565">
    <property type="component" value="Unassembled WGS sequence"/>
</dbReference>